<sequence length="138" mass="15428">MRVRVVSVEAAYNAACEALWEREAAGSHEVRRATTTGRRDRDDAARRAVLRRSEGRCESPECLLPDLPYRTTTGAPLLEVDHIDNHAAGGRDYPSAMIALCPDCHANKTRGADQDELRERLRVVALRRHQALRGKGRD</sequence>
<dbReference type="EMBL" id="JBFAEG010000011">
    <property type="protein sequence ID" value="MEU5708712.1"/>
    <property type="molecule type" value="Genomic_DNA"/>
</dbReference>
<keyword evidence="3" id="KW-0540">Nuclease</keyword>
<dbReference type="Proteomes" id="UP001551011">
    <property type="component" value="Unassembled WGS sequence"/>
</dbReference>
<dbReference type="SMART" id="SM00507">
    <property type="entry name" value="HNHc"/>
    <property type="match status" value="1"/>
</dbReference>
<evidence type="ECO:0000259" key="2">
    <source>
        <dbReference type="SMART" id="SM00507"/>
    </source>
</evidence>
<keyword evidence="3" id="KW-0378">Hydrolase</keyword>
<accession>A0ABV3ABN2</accession>
<dbReference type="Gene3D" id="1.10.30.50">
    <property type="match status" value="1"/>
</dbReference>
<name>A0ABV3ABN2_9ACTN</name>
<dbReference type="RefSeq" id="WP_359257118.1">
    <property type="nucleotide sequence ID" value="NZ_JBFAEG010000011.1"/>
</dbReference>
<dbReference type="InterPro" id="IPR002711">
    <property type="entry name" value="HNH"/>
</dbReference>
<dbReference type="Pfam" id="PF01844">
    <property type="entry name" value="HNH"/>
    <property type="match status" value="1"/>
</dbReference>
<organism evidence="3 4">
    <name type="scientific">Streptomyces flaveolus</name>
    <dbReference type="NCBI Taxonomy" id="67297"/>
    <lineage>
        <taxon>Bacteria</taxon>
        <taxon>Bacillati</taxon>
        <taxon>Actinomycetota</taxon>
        <taxon>Actinomycetes</taxon>
        <taxon>Kitasatosporales</taxon>
        <taxon>Streptomycetaceae</taxon>
        <taxon>Streptomyces</taxon>
    </lineage>
</organism>
<proteinExistence type="predicted"/>
<evidence type="ECO:0000313" key="3">
    <source>
        <dbReference type="EMBL" id="MEU5708712.1"/>
    </source>
</evidence>
<dbReference type="InterPro" id="IPR003615">
    <property type="entry name" value="HNH_nuc"/>
</dbReference>
<gene>
    <name evidence="3" type="ORF">AB0H04_17820</name>
</gene>
<comment type="caution">
    <text evidence="3">The sequence shown here is derived from an EMBL/GenBank/DDBJ whole genome shotgun (WGS) entry which is preliminary data.</text>
</comment>
<dbReference type="GO" id="GO:0004519">
    <property type="term" value="F:endonuclease activity"/>
    <property type="evidence" value="ECO:0007669"/>
    <property type="project" value="UniProtKB-KW"/>
</dbReference>
<keyword evidence="3" id="KW-0255">Endonuclease</keyword>
<feature type="domain" description="HNH nuclease" evidence="2">
    <location>
        <begin position="44"/>
        <end position="106"/>
    </location>
</feature>
<evidence type="ECO:0000313" key="4">
    <source>
        <dbReference type="Proteomes" id="UP001551011"/>
    </source>
</evidence>
<dbReference type="CDD" id="cd00085">
    <property type="entry name" value="HNHc"/>
    <property type="match status" value="1"/>
</dbReference>
<protein>
    <submittedName>
        <fullName evidence="3">HNH endonuclease signature motif containing protein</fullName>
    </submittedName>
</protein>
<evidence type="ECO:0000256" key="1">
    <source>
        <dbReference type="SAM" id="MobiDB-lite"/>
    </source>
</evidence>
<feature type="region of interest" description="Disordered" evidence="1">
    <location>
        <begin position="27"/>
        <end position="47"/>
    </location>
</feature>
<keyword evidence="4" id="KW-1185">Reference proteome</keyword>
<reference evidence="3 4" key="1">
    <citation type="submission" date="2024-06" db="EMBL/GenBank/DDBJ databases">
        <title>The Natural Products Discovery Center: Release of the First 8490 Sequenced Strains for Exploring Actinobacteria Biosynthetic Diversity.</title>
        <authorList>
            <person name="Kalkreuter E."/>
            <person name="Kautsar S.A."/>
            <person name="Yang D."/>
            <person name="Bader C.D."/>
            <person name="Teijaro C.N."/>
            <person name="Fluegel L."/>
            <person name="Davis C.M."/>
            <person name="Simpson J.R."/>
            <person name="Lauterbach L."/>
            <person name="Steele A.D."/>
            <person name="Gui C."/>
            <person name="Meng S."/>
            <person name="Li G."/>
            <person name="Viehrig K."/>
            <person name="Ye F."/>
            <person name="Su P."/>
            <person name="Kiefer A.F."/>
            <person name="Nichols A."/>
            <person name="Cepeda A.J."/>
            <person name="Yan W."/>
            <person name="Fan B."/>
            <person name="Jiang Y."/>
            <person name="Adhikari A."/>
            <person name="Zheng C.-J."/>
            <person name="Schuster L."/>
            <person name="Cowan T.M."/>
            <person name="Smanski M.J."/>
            <person name="Chevrette M.G."/>
            <person name="De Carvalho L.P.S."/>
            <person name="Shen B."/>
        </authorList>
    </citation>
    <scope>NUCLEOTIDE SEQUENCE [LARGE SCALE GENOMIC DNA]</scope>
    <source>
        <strain evidence="3 4">NPDC020594</strain>
    </source>
</reference>